<dbReference type="Pfam" id="PF01644">
    <property type="entry name" value="Chitin_synth_1"/>
    <property type="match status" value="1"/>
</dbReference>
<sequence length="944" mass="106844">MFKSRRNLERAKSPTPFERNVATLQEVEGLEERMRGARDRFSSTRAVTPQRIRPFSFGRGGKKTSRSRGIMDDNASVSSVSVSNKLDDLTRKIDEQKKVEDRIERLIRKVEQMSMLMEETAAKDALGDMEEGPILPKIDPSPVGTVLYDHDHVQWNMTAYKSYEPHPDMNYFPGLSWQAEGMECRQVISGIIPCFNEGGDELHRTVQGLRSQYMHAGWRLEAVIVMDGVDNMDPTMANYLETMFGIAVNSKDPKKDPFLMLPEAETIVIHAADQANCQRRIRVCATSMGGFSLVLKRTNRRKANSQMWWLGAHAVSIKCLYALATDCGTVFDRTTTSRLIQRLSDESDLHACTGFQRTMSSRMQGDTSWEFCLRPFDFILRMLQRFEFEVDHVSFKSVDNALGTMHVIPGPCGLYRYRSLGNLKSGLMQHYFQIFRRKSSSLIIGNVELVEDRIPGALLAFPLKPSKVEANMPSTGWSRTGYCHEALFYLEAEKPLSQLVKQRRRWLNGTYATYFWLLSERIISNSNQALTTRFVSWVMVALHIIQGITVRYSGPALLIVWMWRFGLFLPDIIKDPANIFDPTVAVADLEAEPFRLWCSIAFGGGYALLYIWFVLAHKPRAVPVIEDSTIVRYTEAKKWRSDKSSSFNPFVMGLSVLVNVLIVFLFIANAGGIIYTQGWEETPIIVKILLCICIVPFGLGFLDGLTRFDFRCFFNLLLSAIPALPMMVWFTVWLPAYATTRASDLTWGNRGGSNSLDVSDKALERAQRGSMLAWSLILSNMIISGFVIWRMQNHGLAFPLFVLIYTLILSIPFVFSFFEIVLRCFNCCAGDSWTTHPDIDDAARENVGEKLFGDMSDFTMMRNPEDDEEKPWNAKKQTSRGSGSDDEKTLPDVMSDKEGNESQDGDSRASSKGSGESSPNDSYRPPSSVVIKADQFNVEKKSSF</sequence>
<keyword evidence="3" id="KW-1003">Cell membrane</keyword>
<evidence type="ECO:0000256" key="4">
    <source>
        <dbReference type="ARBA" id="ARBA00022676"/>
    </source>
</evidence>
<dbReference type="SUPFAM" id="SSF53448">
    <property type="entry name" value="Nucleotide-diphospho-sugar transferases"/>
    <property type="match status" value="1"/>
</dbReference>
<evidence type="ECO:0000256" key="11">
    <source>
        <dbReference type="SAM" id="MobiDB-lite"/>
    </source>
</evidence>
<feature type="compositionally biased region" description="Low complexity" evidence="11">
    <location>
        <begin position="910"/>
        <end position="922"/>
    </location>
</feature>
<keyword evidence="10" id="KW-0175">Coiled coil</keyword>
<dbReference type="InterPro" id="IPR029044">
    <property type="entry name" value="Nucleotide-diphossugar_trans"/>
</dbReference>
<keyword evidence="8 12" id="KW-0472">Membrane</keyword>
<evidence type="ECO:0000256" key="1">
    <source>
        <dbReference type="ARBA" id="ARBA00004651"/>
    </source>
</evidence>
<dbReference type="GO" id="GO:0071555">
    <property type="term" value="P:cell wall organization"/>
    <property type="evidence" value="ECO:0007669"/>
    <property type="project" value="UniProtKB-KW"/>
</dbReference>
<feature type="region of interest" description="Disordered" evidence="11">
    <location>
        <begin position="858"/>
        <end position="944"/>
    </location>
</feature>
<keyword evidence="5" id="KW-0808">Transferase</keyword>
<evidence type="ECO:0000256" key="3">
    <source>
        <dbReference type="ARBA" id="ARBA00022475"/>
    </source>
</evidence>
<dbReference type="GO" id="GO:0005886">
    <property type="term" value="C:plasma membrane"/>
    <property type="evidence" value="ECO:0007669"/>
    <property type="project" value="UniProtKB-SubCell"/>
</dbReference>
<name>A0A7S3P6R9_9STRA</name>
<evidence type="ECO:0000256" key="7">
    <source>
        <dbReference type="ARBA" id="ARBA00022989"/>
    </source>
</evidence>
<accession>A0A7S3P6R9</accession>
<feature type="transmembrane region" description="Helical" evidence="12">
    <location>
        <begin position="796"/>
        <end position="818"/>
    </location>
</feature>
<evidence type="ECO:0000313" key="13">
    <source>
        <dbReference type="EMBL" id="CAE0407401.1"/>
    </source>
</evidence>
<dbReference type="AlphaFoldDB" id="A0A7S3P6R9"/>
<evidence type="ECO:0000256" key="12">
    <source>
        <dbReference type="SAM" id="Phobius"/>
    </source>
</evidence>
<dbReference type="GO" id="GO:0004100">
    <property type="term" value="F:chitin synthase activity"/>
    <property type="evidence" value="ECO:0007669"/>
    <property type="project" value="UniProtKB-EC"/>
</dbReference>
<feature type="compositionally biased region" description="Basic and acidic residues" evidence="11">
    <location>
        <begin position="883"/>
        <end position="909"/>
    </location>
</feature>
<evidence type="ECO:0000256" key="6">
    <source>
        <dbReference type="ARBA" id="ARBA00022692"/>
    </source>
</evidence>
<evidence type="ECO:0000256" key="2">
    <source>
        <dbReference type="ARBA" id="ARBA00012543"/>
    </source>
</evidence>
<feature type="transmembrane region" description="Helical" evidence="12">
    <location>
        <begin position="594"/>
        <end position="615"/>
    </location>
</feature>
<keyword evidence="7 12" id="KW-1133">Transmembrane helix</keyword>
<proteinExistence type="predicted"/>
<organism evidence="13">
    <name type="scientific">Amphora coffeiformis</name>
    <dbReference type="NCBI Taxonomy" id="265554"/>
    <lineage>
        <taxon>Eukaryota</taxon>
        <taxon>Sar</taxon>
        <taxon>Stramenopiles</taxon>
        <taxon>Ochrophyta</taxon>
        <taxon>Bacillariophyta</taxon>
        <taxon>Bacillariophyceae</taxon>
        <taxon>Bacillariophycidae</taxon>
        <taxon>Thalassiophysales</taxon>
        <taxon>Catenulaceae</taxon>
        <taxon>Amphora</taxon>
    </lineage>
</organism>
<gene>
    <name evidence="13" type="ORF">ACOF00016_LOCUS5227</name>
</gene>
<protein>
    <recommendedName>
        <fullName evidence="2">chitin synthase</fullName>
        <ecNumber evidence="2">2.4.1.16</ecNumber>
    </recommendedName>
</protein>
<evidence type="ECO:0000256" key="10">
    <source>
        <dbReference type="SAM" id="Coils"/>
    </source>
</evidence>
<evidence type="ECO:0000256" key="8">
    <source>
        <dbReference type="ARBA" id="ARBA00023136"/>
    </source>
</evidence>
<reference evidence="13" key="1">
    <citation type="submission" date="2021-01" db="EMBL/GenBank/DDBJ databases">
        <authorList>
            <person name="Corre E."/>
            <person name="Pelletier E."/>
            <person name="Niang G."/>
            <person name="Scheremetjew M."/>
            <person name="Finn R."/>
            <person name="Kale V."/>
            <person name="Holt S."/>
            <person name="Cochrane G."/>
            <person name="Meng A."/>
            <person name="Brown T."/>
            <person name="Cohen L."/>
        </authorList>
    </citation>
    <scope>NUCLEOTIDE SEQUENCE</scope>
    <source>
        <strain evidence="13">CCMP127</strain>
    </source>
</reference>
<comment type="subcellular location">
    <subcellularLocation>
        <location evidence="1">Cell membrane</location>
        <topology evidence="1">Multi-pass membrane protein</topology>
    </subcellularLocation>
</comment>
<dbReference type="InterPro" id="IPR004835">
    <property type="entry name" value="Chitin_synth"/>
</dbReference>
<keyword evidence="9" id="KW-0961">Cell wall biogenesis/degradation</keyword>
<dbReference type="PANTHER" id="PTHR22914">
    <property type="entry name" value="CHITIN SYNTHASE"/>
    <property type="match status" value="1"/>
</dbReference>
<feature type="transmembrane region" description="Helical" evidence="12">
    <location>
        <begin position="714"/>
        <end position="736"/>
    </location>
</feature>
<feature type="transmembrane region" description="Helical" evidence="12">
    <location>
        <begin position="684"/>
        <end position="702"/>
    </location>
</feature>
<keyword evidence="4" id="KW-0328">Glycosyltransferase</keyword>
<evidence type="ECO:0000256" key="5">
    <source>
        <dbReference type="ARBA" id="ARBA00022679"/>
    </source>
</evidence>
<evidence type="ECO:0000256" key="9">
    <source>
        <dbReference type="ARBA" id="ARBA00023316"/>
    </source>
</evidence>
<dbReference type="GO" id="GO:0006031">
    <property type="term" value="P:chitin biosynthetic process"/>
    <property type="evidence" value="ECO:0007669"/>
    <property type="project" value="TreeGrafter"/>
</dbReference>
<feature type="transmembrane region" description="Helical" evidence="12">
    <location>
        <begin position="647"/>
        <end position="672"/>
    </location>
</feature>
<keyword evidence="6 12" id="KW-0812">Transmembrane</keyword>
<feature type="transmembrane region" description="Helical" evidence="12">
    <location>
        <begin position="771"/>
        <end position="789"/>
    </location>
</feature>
<dbReference type="PANTHER" id="PTHR22914:SF9">
    <property type="entry name" value="CHITIN SYNTHASE 1"/>
    <property type="match status" value="1"/>
</dbReference>
<dbReference type="EC" id="2.4.1.16" evidence="2"/>
<dbReference type="EMBL" id="HBIM01006137">
    <property type="protein sequence ID" value="CAE0407401.1"/>
    <property type="molecule type" value="Transcribed_RNA"/>
</dbReference>
<feature type="coiled-coil region" evidence="10">
    <location>
        <begin position="86"/>
        <end position="123"/>
    </location>
</feature>